<reference evidence="2" key="1">
    <citation type="submission" date="2018-11" db="EMBL/GenBank/DDBJ databases">
        <authorList>
            <consortium name="Pathogen Informatics"/>
        </authorList>
    </citation>
    <scope>NUCLEOTIDE SEQUENCE</scope>
</reference>
<organism evidence="2 3">
    <name type="scientific">Protopolystoma xenopodis</name>
    <dbReference type="NCBI Taxonomy" id="117903"/>
    <lineage>
        <taxon>Eukaryota</taxon>
        <taxon>Metazoa</taxon>
        <taxon>Spiralia</taxon>
        <taxon>Lophotrochozoa</taxon>
        <taxon>Platyhelminthes</taxon>
        <taxon>Monogenea</taxon>
        <taxon>Polyopisthocotylea</taxon>
        <taxon>Polystomatidea</taxon>
        <taxon>Polystomatidae</taxon>
        <taxon>Protopolystoma</taxon>
    </lineage>
</organism>
<accession>A0A448XKK6</accession>
<evidence type="ECO:0000313" key="2">
    <source>
        <dbReference type="EMBL" id="VEL38895.1"/>
    </source>
</evidence>
<dbReference type="Proteomes" id="UP000784294">
    <property type="component" value="Unassembled WGS sequence"/>
</dbReference>
<evidence type="ECO:0000256" key="1">
    <source>
        <dbReference type="SAM" id="MobiDB-lite"/>
    </source>
</evidence>
<dbReference type="AlphaFoldDB" id="A0A448XKK6"/>
<gene>
    <name evidence="2" type="ORF">PXEA_LOCUS32335</name>
</gene>
<comment type="caution">
    <text evidence="2">The sequence shown here is derived from an EMBL/GenBank/DDBJ whole genome shotgun (WGS) entry which is preliminary data.</text>
</comment>
<protein>
    <submittedName>
        <fullName evidence="2">Uncharacterized protein</fullName>
    </submittedName>
</protein>
<proteinExistence type="predicted"/>
<dbReference type="EMBL" id="CAAALY010259378">
    <property type="protein sequence ID" value="VEL38895.1"/>
    <property type="molecule type" value="Genomic_DNA"/>
</dbReference>
<evidence type="ECO:0000313" key="3">
    <source>
        <dbReference type="Proteomes" id="UP000784294"/>
    </source>
</evidence>
<feature type="compositionally biased region" description="Low complexity" evidence="1">
    <location>
        <begin position="240"/>
        <end position="252"/>
    </location>
</feature>
<keyword evidence="3" id="KW-1185">Reference proteome</keyword>
<name>A0A448XKK6_9PLAT</name>
<feature type="region of interest" description="Disordered" evidence="1">
    <location>
        <begin position="240"/>
        <end position="273"/>
    </location>
</feature>
<sequence length="343" mass="38291">MPLNILLQKKYIHLKVIRYFCLLHFPPCTLDIIKRFVGRSNGPLLARRINWPEKSRSHRKAGQELSEASVVSTSCQLTNETMLGQLQQATSKLCIINAHHKNCSNSYTYSQSQPVQQIESQVHSHSSHFLNYSHHQQQNQKQRQRNLSKGDSWACLLEPEGHNPGTSHCIASPTLPFVHESHHLLHSQQTSHDTKMKQSVGPSLRNDQASLASCRDLNLPSDLNLEAVQSNSCTSVTSFNENSNNAASPSSNGCLSYRQPSPHALQSPMTASQDSKIESVEATFSIAESVDPDEFKNSGNTVVFLDPDSRQLVIRGAINADHKYVVLQKIPLSLESHAKNRFL</sequence>